<accession>A0ACB9GUP2</accession>
<organism evidence="1 2">
    <name type="scientific">Smallanthus sonchifolius</name>
    <dbReference type="NCBI Taxonomy" id="185202"/>
    <lineage>
        <taxon>Eukaryota</taxon>
        <taxon>Viridiplantae</taxon>
        <taxon>Streptophyta</taxon>
        <taxon>Embryophyta</taxon>
        <taxon>Tracheophyta</taxon>
        <taxon>Spermatophyta</taxon>
        <taxon>Magnoliopsida</taxon>
        <taxon>eudicotyledons</taxon>
        <taxon>Gunneridae</taxon>
        <taxon>Pentapetalae</taxon>
        <taxon>asterids</taxon>
        <taxon>campanulids</taxon>
        <taxon>Asterales</taxon>
        <taxon>Asteraceae</taxon>
        <taxon>Asteroideae</taxon>
        <taxon>Heliantheae alliance</taxon>
        <taxon>Millerieae</taxon>
        <taxon>Smallanthus</taxon>
    </lineage>
</organism>
<dbReference type="EMBL" id="CM042030">
    <property type="protein sequence ID" value="KAI3787097.1"/>
    <property type="molecule type" value="Genomic_DNA"/>
</dbReference>
<sequence>MSSGACLGGIFPPPNTPTPRRRTLDDDQVLDLTKLLRGWPVTERRGRRVAKAAAEDDDVLLEALEDLMSLAKGGGCGGSMAESVVSQRQLKVEVTEGSNSTSLMNKGKAVMAEEIEVKILAILELNDGGDMMNIFSDNE</sequence>
<keyword evidence="2" id="KW-1185">Reference proteome</keyword>
<proteinExistence type="predicted"/>
<evidence type="ECO:0000313" key="1">
    <source>
        <dbReference type="EMBL" id="KAI3787097.1"/>
    </source>
</evidence>
<name>A0ACB9GUP2_9ASTR</name>
<dbReference type="Proteomes" id="UP001056120">
    <property type="component" value="Linkage Group LG13"/>
</dbReference>
<evidence type="ECO:0000313" key="2">
    <source>
        <dbReference type="Proteomes" id="UP001056120"/>
    </source>
</evidence>
<gene>
    <name evidence="1" type="ORF">L1987_41304</name>
</gene>
<reference evidence="1 2" key="2">
    <citation type="journal article" date="2022" name="Mol. Ecol. Resour.">
        <title>The genomes of chicory, endive, great burdock and yacon provide insights into Asteraceae paleo-polyploidization history and plant inulin production.</title>
        <authorList>
            <person name="Fan W."/>
            <person name="Wang S."/>
            <person name="Wang H."/>
            <person name="Wang A."/>
            <person name="Jiang F."/>
            <person name="Liu H."/>
            <person name="Zhao H."/>
            <person name="Xu D."/>
            <person name="Zhang Y."/>
        </authorList>
    </citation>
    <scope>NUCLEOTIDE SEQUENCE [LARGE SCALE GENOMIC DNA]</scope>
    <source>
        <strain evidence="2">cv. Yunnan</strain>
        <tissue evidence="1">Leaves</tissue>
    </source>
</reference>
<protein>
    <submittedName>
        <fullName evidence="1">Uncharacterized protein</fullName>
    </submittedName>
</protein>
<reference evidence="2" key="1">
    <citation type="journal article" date="2022" name="Mol. Ecol. Resour.">
        <title>The genomes of chicory, endive, great burdock and yacon provide insights into Asteraceae palaeo-polyploidization history and plant inulin production.</title>
        <authorList>
            <person name="Fan W."/>
            <person name="Wang S."/>
            <person name="Wang H."/>
            <person name="Wang A."/>
            <person name="Jiang F."/>
            <person name="Liu H."/>
            <person name="Zhao H."/>
            <person name="Xu D."/>
            <person name="Zhang Y."/>
        </authorList>
    </citation>
    <scope>NUCLEOTIDE SEQUENCE [LARGE SCALE GENOMIC DNA]</scope>
    <source>
        <strain evidence="2">cv. Yunnan</strain>
    </source>
</reference>
<comment type="caution">
    <text evidence="1">The sequence shown here is derived from an EMBL/GenBank/DDBJ whole genome shotgun (WGS) entry which is preliminary data.</text>
</comment>